<dbReference type="GO" id="GO:0071978">
    <property type="term" value="P:bacterial-type flagellum-dependent swarming motility"/>
    <property type="evidence" value="ECO:0007669"/>
    <property type="project" value="InterPro"/>
</dbReference>
<evidence type="ECO:0000256" key="8">
    <source>
        <dbReference type="ARBA" id="ARBA00022779"/>
    </source>
</evidence>
<dbReference type="InterPro" id="IPR047055">
    <property type="entry name" value="MotA-like"/>
</dbReference>
<evidence type="ECO:0000256" key="3">
    <source>
        <dbReference type="ARBA" id="ARBA00022448"/>
    </source>
</evidence>
<gene>
    <name evidence="16" type="primary">motA</name>
    <name evidence="16" type="ORF">AQUSIP_24100</name>
</gene>
<dbReference type="InterPro" id="IPR022522">
    <property type="entry name" value="Flagellar_motor_stator_MotA"/>
</dbReference>
<evidence type="ECO:0000256" key="6">
    <source>
        <dbReference type="ARBA" id="ARBA00022519"/>
    </source>
</evidence>
<keyword evidence="9" id="KW-0375">Hydrogen ion transport</keyword>
<evidence type="ECO:0000256" key="11">
    <source>
        <dbReference type="ARBA" id="ARBA00023065"/>
    </source>
</evidence>
<evidence type="ECO:0000259" key="15">
    <source>
        <dbReference type="Pfam" id="PF20560"/>
    </source>
</evidence>
<evidence type="ECO:0000256" key="12">
    <source>
        <dbReference type="ARBA" id="ARBA00023136"/>
    </source>
</evidence>
<keyword evidence="4" id="KW-1003">Cell membrane</keyword>
<evidence type="ECO:0000313" key="17">
    <source>
        <dbReference type="Proteomes" id="UP000324194"/>
    </source>
</evidence>
<keyword evidence="7 13" id="KW-0812">Transmembrane</keyword>
<keyword evidence="8" id="KW-0283">Flagellar rotation</keyword>
<dbReference type="AlphaFoldDB" id="A0A5E4PL89"/>
<evidence type="ECO:0000256" key="1">
    <source>
        <dbReference type="ARBA" id="ARBA00004429"/>
    </source>
</evidence>
<comment type="subcellular location">
    <subcellularLocation>
        <location evidence="1">Cell inner membrane</location>
        <topology evidence="1">Multi-pass membrane protein</topology>
    </subcellularLocation>
</comment>
<evidence type="ECO:0000259" key="14">
    <source>
        <dbReference type="Pfam" id="PF01618"/>
    </source>
</evidence>
<dbReference type="PROSITE" id="PS01307">
    <property type="entry name" value="MOTA"/>
    <property type="match status" value="1"/>
</dbReference>
<keyword evidence="5" id="KW-0145">Chemotaxis</keyword>
<evidence type="ECO:0000256" key="5">
    <source>
        <dbReference type="ARBA" id="ARBA00022500"/>
    </source>
</evidence>
<sequence>MLVIIGYLIILFSVFGGFALAGGHLYALFQPVEFVIIGGAALGSFIIGNNAKVIKATILGSLSTLKGYPYSRKFYIELLSMFFELTNKIRRDGALAIEADVENYKESPLFSKYKLVQKQPKIMEFLCDNLRLIITGRVDIHNLDTIMDIDIETFEGEAELPISAINKIADSMPAFGIVAAVMGVVHTMESIGIPPEELGGLIAKALVGTFLGVLIGYGFTAPIAVSLDNRRLATIKILHSVKVVLLASTNNFAPTIAVEMARKVLYSDSRPNSKELEDILREIKANKATETNG</sequence>
<dbReference type="Pfam" id="PF20560">
    <property type="entry name" value="MotA_N"/>
    <property type="match status" value="1"/>
</dbReference>
<keyword evidence="3" id="KW-0813">Transport</keyword>
<keyword evidence="10 13" id="KW-1133">Transmembrane helix</keyword>
<dbReference type="PANTHER" id="PTHR30433:SF4">
    <property type="entry name" value="MOTILITY PROTEIN A"/>
    <property type="match status" value="1"/>
</dbReference>
<dbReference type="InterPro" id="IPR002898">
    <property type="entry name" value="MotA_ExbB_proton_chnl"/>
</dbReference>
<evidence type="ECO:0000256" key="10">
    <source>
        <dbReference type="ARBA" id="ARBA00022989"/>
    </source>
</evidence>
<name>A0A5E4PL89_9COXI</name>
<evidence type="ECO:0000256" key="7">
    <source>
        <dbReference type="ARBA" id="ARBA00022692"/>
    </source>
</evidence>
<evidence type="ECO:0000313" key="16">
    <source>
        <dbReference type="EMBL" id="VVC77083.1"/>
    </source>
</evidence>
<keyword evidence="12 13" id="KW-0472">Membrane</keyword>
<dbReference type="RefSeq" id="WP_148340481.1">
    <property type="nucleotide sequence ID" value="NZ_LR699120.1"/>
</dbReference>
<keyword evidence="6" id="KW-0997">Cell inner membrane</keyword>
<feature type="transmembrane region" description="Helical" evidence="13">
    <location>
        <begin position="205"/>
        <end position="227"/>
    </location>
</feature>
<keyword evidence="17" id="KW-1185">Reference proteome</keyword>
<dbReference type="KEGG" id="asip:AQUSIP_24100"/>
<feature type="transmembrane region" description="Helical" evidence="13">
    <location>
        <begin position="174"/>
        <end position="193"/>
    </location>
</feature>
<reference evidence="16 17" key="1">
    <citation type="submission" date="2019-08" db="EMBL/GenBank/DDBJ databases">
        <authorList>
            <person name="Guy L."/>
        </authorList>
    </citation>
    <scope>NUCLEOTIDE SEQUENCE [LARGE SCALE GENOMIC DNA]</scope>
    <source>
        <strain evidence="16 17">SGT-108</strain>
    </source>
</reference>
<evidence type="ECO:0000256" key="4">
    <source>
        <dbReference type="ARBA" id="ARBA00022475"/>
    </source>
</evidence>
<keyword evidence="11" id="KW-0406">Ion transport</keyword>
<dbReference type="Proteomes" id="UP000324194">
    <property type="component" value="Chromosome 2"/>
</dbReference>
<dbReference type="OrthoDB" id="9782603at2"/>
<evidence type="ECO:0000256" key="2">
    <source>
        <dbReference type="ARBA" id="ARBA00008038"/>
    </source>
</evidence>
<organism evidence="16 17">
    <name type="scientific">Aquicella siphonis</name>
    <dbReference type="NCBI Taxonomy" id="254247"/>
    <lineage>
        <taxon>Bacteria</taxon>
        <taxon>Pseudomonadati</taxon>
        <taxon>Pseudomonadota</taxon>
        <taxon>Gammaproteobacteria</taxon>
        <taxon>Legionellales</taxon>
        <taxon>Coxiellaceae</taxon>
        <taxon>Aquicella</taxon>
    </lineage>
</organism>
<dbReference type="GO" id="GO:0006935">
    <property type="term" value="P:chemotaxis"/>
    <property type="evidence" value="ECO:0007669"/>
    <property type="project" value="UniProtKB-KW"/>
</dbReference>
<dbReference type="GO" id="GO:1902600">
    <property type="term" value="P:proton transmembrane transport"/>
    <property type="evidence" value="ECO:0007669"/>
    <property type="project" value="UniProtKB-KW"/>
</dbReference>
<feature type="domain" description="MotA/TolQ/ExbB proton channel" evidence="14">
    <location>
        <begin position="125"/>
        <end position="230"/>
    </location>
</feature>
<dbReference type="InterPro" id="IPR046786">
    <property type="entry name" value="MotA_N"/>
</dbReference>
<dbReference type="PANTHER" id="PTHR30433">
    <property type="entry name" value="CHEMOTAXIS PROTEIN MOTA"/>
    <property type="match status" value="1"/>
</dbReference>
<dbReference type="InterPro" id="IPR000540">
    <property type="entry name" value="Flag_MotA_CS"/>
</dbReference>
<accession>A0A5E4PL89</accession>
<protein>
    <submittedName>
        <fullName evidence="16">Motility protein A</fullName>
    </submittedName>
</protein>
<comment type="similarity">
    <text evidence="2">Belongs to the MotA family.</text>
</comment>
<dbReference type="Pfam" id="PF01618">
    <property type="entry name" value="MotA_ExbB"/>
    <property type="match status" value="1"/>
</dbReference>
<evidence type="ECO:0000256" key="13">
    <source>
        <dbReference type="SAM" id="Phobius"/>
    </source>
</evidence>
<evidence type="ECO:0000256" key="9">
    <source>
        <dbReference type="ARBA" id="ARBA00022781"/>
    </source>
</evidence>
<proteinExistence type="inferred from homology"/>
<feature type="transmembrane region" description="Helical" evidence="13">
    <location>
        <begin position="34"/>
        <end position="51"/>
    </location>
</feature>
<dbReference type="GO" id="GO:0005886">
    <property type="term" value="C:plasma membrane"/>
    <property type="evidence" value="ECO:0007669"/>
    <property type="project" value="UniProtKB-SubCell"/>
</dbReference>
<dbReference type="EMBL" id="LR699120">
    <property type="protein sequence ID" value="VVC77083.1"/>
    <property type="molecule type" value="Genomic_DNA"/>
</dbReference>
<dbReference type="NCBIfam" id="TIGR03818">
    <property type="entry name" value="MotA1"/>
    <property type="match status" value="1"/>
</dbReference>
<feature type="domain" description="Motility protein A N-terminal" evidence="15">
    <location>
        <begin position="4"/>
        <end position="93"/>
    </location>
</feature>
<feature type="transmembrane region" description="Helical" evidence="13">
    <location>
        <begin position="7"/>
        <end position="28"/>
    </location>
</feature>